<keyword evidence="1" id="KW-0812">Transmembrane</keyword>
<dbReference type="EMBL" id="BMCU01000004">
    <property type="protein sequence ID" value="GGG20054.1"/>
    <property type="molecule type" value="Genomic_DNA"/>
</dbReference>
<dbReference type="RefSeq" id="WP_188546407.1">
    <property type="nucleotide sequence ID" value="NZ_BMCU01000004.1"/>
</dbReference>
<feature type="transmembrane region" description="Helical" evidence="1">
    <location>
        <begin position="9"/>
        <end position="28"/>
    </location>
</feature>
<sequence>MLPLLARKYIYRYLLVAFGFPLLARLMFGLGGTLEQRAGQPTTVSKGLKKIGAFTQRRADKAAGKRK</sequence>
<keyword evidence="1" id="KW-1133">Transmembrane helix</keyword>
<gene>
    <name evidence="2" type="ORF">GCM10007304_37430</name>
</gene>
<evidence type="ECO:0000313" key="3">
    <source>
        <dbReference type="Proteomes" id="UP000654257"/>
    </source>
</evidence>
<dbReference type="AlphaFoldDB" id="A0A917G323"/>
<evidence type="ECO:0000313" key="2">
    <source>
        <dbReference type="EMBL" id="GGG20054.1"/>
    </source>
</evidence>
<name>A0A917G323_9NOCA</name>
<evidence type="ECO:0000256" key="1">
    <source>
        <dbReference type="SAM" id="Phobius"/>
    </source>
</evidence>
<dbReference type="Proteomes" id="UP000654257">
    <property type="component" value="Unassembled WGS sequence"/>
</dbReference>
<organism evidence="2 3">
    <name type="scientific">Rhodococcoides trifolii</name>
    <dbReference type="NCBI Taxonomy" id="908250"/>
    <lineage>
        <taxon>Bacteria</taxon>
        <taxon>Bacillati</taxon>
        <taxon>Actinomycetota</taxon>
        <taxon>Actinomycetes</taxon>
        <taxon>Mycobacteriales</taxon>
        <taxon>Nocardiaceae</taxon>
        <taxon>Rhodococcoides</taxon>
    </lineage>
</organism>
<reference evidence="2" key="2">
    <citation type="submission" date="2020-09" db="EMBL/GenBank/DDBJ databases">
        <authorList>
            <person name="Sun Q."/>
            <person name="Sedlacek I."/>
        </authorList>
    </citation>
    <scope>NUCLEOTIDE SEQUENCE</scope>
    <source>
        <strain evidence="2">CCM 7905</strain>
    </source>
</reference>
<reference evidence="2" key="1">
    <citation type="journal article" date="2014" name="Int. J. Syst. Evol. Microbiol.">
        <title>Complete genome sequence of Corynebacterium casei LMG S-19264T (=DSM 44701T), isolated from a smear-ripened cheese.</title>
        <authorList>
            <consortium name="US DOE Joint Genome Institute (JGI-PGF)"/>
            <person name="Walter F."/>
            <person name="Albersmeier A."/>
            <person name="Kalinowski J."/>
            <person name="Ruckert C."/>
        </authorList>
    </citation>
    <scope>NUCLEOTIDE SEQUENCE</scope>
    <source>
        <strain evidence="2">CCM 7905</strain>
    </source>
</reference>
<keyword evidence="3" id="KW-1185">Reference proteome</keyword>
<accession>A0A917G323</accession>
<proteinExistence type="predicted"/>
<comment type="caution">
    <text evidence="2">The sequence shown here is derived from an EMBL/GenBank/DDBJ whole genome shotgun (WGS) entry which is preliminary data.</text>
</comment>
<keyword evidence="1" id="KW-0472">Membrane</keyword>
<protein>
    <submittedName>
        <fullName evidence="2">Uncharacterized protein</fullName>
    </submittedName>
</protein>